<name>A0AA86VBA4_9FABA</name>
<dbReference type="Proteomes" id="UP001189624">
    <property type="component" value="Chromosome 3"/>
</dbReference>
<dbReference type="EMBL" id="OY731400">
    <property type="protein sequence ID" value="CAJ1936390.1"/>
    <property type="molecule type" value="Genomic_DNA"/>
</dbReference>
<evidence type="ECO:0000313" key="1">
    <source>
        <dbReference type="EMBL" id="CAJ1936390.1"/>
    </source>
</evidence>
<sequence>GGDSPLRKEEKNASELLGLKQGTACPAPRNVANSKRIIAFMISSSLPHFHGTKASMI</sequence>
<organism evidence="1 2">
    <name type="scientific">Sphenostylis stenocarpa</name>
    <dbReference type="NCBI Taxonomy" id="92480"/>
    <lineage>
        <taxon>Eukaryota</taxon>
        <taxon>Viridiplantae</taxon>
        <taxon>Streptophyta</taxon>
        <taxon>Embryophyta</taxon>
        <taxon>Tracheophyta</taxon>
        <taxon>Spermatophyta</taxon>
        <taxon>Magnoliopsida</taxon>
        <taxon>eudicotyledons</taxon>
        <taxon>Gunneridae</taxon>
        <taxon>Pentapetalae</taxon>
        <taxon>rosids</taxon>
        <taxon>fabids</taxon>
        <taxon>Fabales</taxon>
        <taxon>Fabaceae</taxon>
        <taxon>Papilionoideae</taxon>
        <taxon>50 kb inversion clade</taxon>
        <taxon>NPAAA clade</taxon>
        <taxon>indigoferoid/millettioid clade</taxon>
        <taxon>Phaseoleae</taxon>
        <taxon>Sphenostylis</taxon>
    </lineage>
</organism>
<gene>
    <name evidence="1" type="ORF">AYBTSS11_LOCUS7455</name>
</gene>
<proteinExistence type="predicted"/>
<evidence type="ECO:0000313" key="2">
    <source>
        <dbReference type="Proteomes" id="UP001189624"/>
    </source>
</evidence>
<accession>A0AA86VBA4</accession>
<keyword evidence="2" id="KW-1185">Reference proteome</keyword>
<feature type="non-terminal residue" evidence="1">
    <location>
        <position position="1"/>
    </location>
</feature>
<protein>
    <submittedName>
        <fullName evidence="1">Uncharacterized protein</fullName>
    </submittedName>
</protein>
<dbReference type="Gramene" id="rna-AYBTSS11_LOCUS7455">
    <property type="protein sequence ID" value="CAJ1936390.1"/>
    <property type="gene ID" value="gene-AYBTSS11_LOCUS7455"/>
</dbReference>
<reference evidence="1" key="1">
    <citation type="submission" date="2023-10" db="EMBL/GenBank/DDBJ databases">
        <authorList>
            <person name="Domelevo Entfellner J.-B."/>
        </authorList>
    </citation>
    <scope>NUCLEOTIDE SEQUENCE</scope>
</reference>
<dbReference type="AlphaFoldDB" id="A0AA86VBA4"/>